<keyword evidence="6" id="KW-1185">Reference proteome</keyword>
<dbReference type="GO" id="GO:0006032">
    <property type="term" value="P:chitin catabolic process"/>
    <property type="evidence" value="ECO:0007669"/>
    <property type="project" value="TreeGrafter"/>
</dbReference>
<dbReference type="Pfam" id="PF00704">
    <property type="entry name" value="Glyco_hydro_18"/>
    <property type="match status" value="1"/>
</dbReference>
<evidence type="ECO:0000313" key="5">
    <source>
        <dbReference type="EMBL" id="PYI05155.1"/>
    </source>
</evidence>
<proteinExistence type="inferred from homology"/>
<evidence type="ECO:0000256" key="1">
    <source>
        <dbReference type="ARBA" id="ARBA00008682"/>
    </source>
</evidence>
<dbReference type="SUPFAM" id="SSF51445">
    <property type="entry name" value="(Trans)glycosidases"/>
    <property type="match status" value="1"/>
</dbReference>
<dbReference type="STRING" id="1448318.A0A319EAP6"/>
<keyword evidence="3" id="KW-0732">Signal</keyword>
<feature type="domain" description="GH18" evidence="4">
    <location>
        <begin position="33"/>
        <end position="391"/>
    </location>
</feature>
<feature type="chain" id="PRO_5016429501" description="chitinase" evidence="3">
    <location>
        <begin position="23"/>
        <end position="680"/>
    </location>
</feature>
<dbReference type="InterPro" id="IPR029070">
    <property type="entry name" value="Chitinase_insertion_sf"/>
</dbReference>
<comment type="similarity">
    <text evidence="1">Belongs to the glycosyl hydrolase 18 family. Chitinase class V subfamily.</text>
</comment>
<dbReference type="GO" id="GO:0005576">
    <property type="term" value="C:extracellular region"/>
    <property type="evidence" value="ECO:0007669"/>
    <property type="project" value="TreeGrafter"/>
</dbReference>
<evidence type="ECO:0000256" key="3">
    <source>
        <dbReference type="SAM" id="SignalP"/>
    </source>
</evidence>
<dbReference type="InterPro" id="IPR011583">
    <property type="entry name" value="Chitinase_II/V-like_cat"/>
</dbReference>
<dbReference type="InterPro" id="IPR050314">
    <property type="entry name" value="Glycosyl_Hydrlase_18"/>
</dbReference>
<sequence>MLVGTVCALLAAVLGFLPSVTAATCDASSQSITRVIGYYDSGAVSRPCAAMMPYFFPQGIYSHIYFASGSIHPDTFEVVPSAARDKKLYPYLAMLHTRDLGQELWLSIGGRAFSDNGAPTATTFSDLAAADIIQQNVFFTSLIRFMHTYHFVGVDIDWEYPVASDRNGRAEDYANYPKFLANLKAVLDEYKFGLSITLPTSDRYLQHFDLASIEPSVDWFNFMSYDLHGTWHIGDEWNGAVNAHTNLTEIKNALDLLWRRNVHPFKVNMDMSFHGRSFTLADPSCTEPGCAFLSGGDAGECSMSAGTLFNSEINRMIHQDNLTPTLDSDAVVKTLTWNTDQWVSYDDQDTWKIKADFAKSQCLGGVFVRSVDEDDRNHTFSKGLMAALGNELNLDVTNGLTKVAFNELSAKTGSRSQSSHSQYCRFANCGAACPNGFTEIPRAGETSQIMQDPTGCPPDSDQTQTLCCPTSSKVPTCQWRGSQGTGECTGECNSDEAEVGTSTAGCTSGHQSACCSITKSTEPWSRCQWTPTCKGDNTCTSGYDHFVVGSRQGWGGRQSCSGGEHYNYCCSGSSVPDIFSKCDWTALPFGDYCSASCPADSIRIAGQSVSFRTDQTNPHGYSYGNEAYCCSGAKQVSTPQSSASTVLKEQTAEEFRGYLQQFLANPVIPEGLADRVAAAL</sequence>
<dbReference type="GO" id="GO:0008843">
    <property type="term" value="F:endochitinase activity"/>
    <property type="evidence" value="ECO:0007669"/>
    <property type="project" value="UniProtKB-EC"/>
</dbReference>
<dbReference type="Proteomes" id="UP000248423">
    <property type="component" value="Unassembled WGS sequence"/>
</dbReference>
<feature type="signal peptide" evidence="3">
    <location>
        <begin position="1"/>
        <end position="22"/>
    </location>
</feature>
<dbReference type="GO" id="GO:0005975">
    <property type="term" value="P:carbohydrate metabolic process"/>
    <property type="evidence" value="ECO:0007669"/>
    <property type="project" value="InterPro"/>
</dbReference>
<dbReference type="InterPro" id="IPR001223">
    <property type="entry name" value="Glyco_hydro18_cat"/>
</dbReference>
<dbReference type="GO" id="GO:0008061">
    <property type="term" value="F:chitin binding"/>
    <property type="evidence" value="ECO:0007669"/>
    <property type="project" value="InterPro"/>
</dbReference>
<dbReference type="OrthoDB" id="73875at2759"/>
<dbReference type="VEuPathDB" id="FungiDB:BO78DRAFT_430728"/>
<dbReference type="EMBL" id="KZ826360">
    <property type="protein sequence ID" value="PYI05155.1"/>
    <property type="molecule type" value="Genomic_DNA"/>
</dbReference>
<dbReference type="SMART" id="SM00636">
    <property type="entry name" value="Glyco_18"/>
    <property type="match status" value="1"/>
</dbReference>
<dbReference type="EC" id="3.2.1.14" evidence="2"/>
<dbReference type="SUPFAM" id="SSF54556">
    <property type="entry name" value="Chitinase insertion domain"/>
    <property type="match status" value="1"/>
</dbReference>
<dbReference type="Gene3D" id="3.20.20.80">
    <property type="entry name" value="Glycosidases"/>
    <property type="match status" value="1"/>
</dbReference>
<protein>
    <recommendedName>
        <fullName evidence="2">chitinase</fullName>
        <ecNumber evidence="2">3.2.1.14</ecNumber>
    </recommendedName>
</protein>
<dbReference type="PANTHER" id="PTHR11177:SF389">
    <property type="entry name" value="CHITINASE"/>
    <property type="match status" value="1"/>
</dbReference>
<dbReference type="PROSITE" id="PS51910">
    <property type="entry name" value="GH18_2"/>
    <property type="match status" value="1"/>
</dbReference>
<name>A0A319EAP6_ASPSB</name>
<evidence type="ECO:0000313" key="6">
    <source>
        <dbReference type="Proteomes" id="UP000248423"/>
    </source>
</evidence>
<dbReference type="AlphaFoldDB" id="A0A319EAP6"/>
<dbReference type="PANTHER" id="PTHR11177">
    <property type="entry name" value="CHITINASE"/>
    <property type="match status" value="1"/>
</dbReference>
<reference evidence="5 6" key="1">
    <citation type="submission" date="2018-02" db="EMBL/GenBank/DDBJ databases">
        <title>The genomes of Aspergillus section Nigri reveals drivers in fungal speciation.</title>
        <authorList>
            <consortium name="DOE Joint Genome Institute"/>
            <person name="Vesth T.C."/>
            <person name="Nybo J."/>
            <person name="Theobald S."/>
            <person name="Brandl J."/>
            <person name="Frisvad J.C."/>
            <person name="Nielsen K.F."/>
            <person name="Lyhne E.K."/>
            <person name="Kogle M.E."/>
            <person name="Kuo A."/>
            <person name="Riley R."/>
            <person name="Clum A."/>
            <person name="Nolan M."/>
            <person name="Lipzen A."/>
            <person name="Salamov A."/>
            <person name="Henrissat B."/>
            <person name="Wiebenga A."/>
            <person name="De vries R.P."/>
            <person name="Grigoriev I.V."/>
            <person name="Mortensen U.H."/>
            <person name="Andersen M.R."/>
            <person name="Baker S.E."/>
        </authorList>
    </citation>
    <scope>NUCLEOTIDE SEQUENCE [LARGE SCALE GENOMIC DNA]</scope>
    <source>
        <strain evidence="5 6">CBS 121057</strain>
    </source>
</reference>
<evidence type="ECO:0000259" key="4">
    <source>
        <dbReference type="PROSITE" id="PS51910"/>
    </source>
</evidence>
<accession>A0A319EAP6</accession>
<dbReference type="Gene3D" id="3.10.50.10">
    <property type="match status" value="1"/>
</dbReference>
<dbReference type="InterPro" id="IPR017853">
    <property type="entry name" value="GH"/>
</dbReference>
<gene>
    <name evidence="5" type="ORF">BO78DRAFT_430728</name>
</gene>
<evidence type="ECO:0000256" key="2">
    <source>
        <dbReference type="ARBA" id="ARBA00012729"/>
    </source>
</evidence>
<keyword evidence="5" id="KW-0378">Hydrolase</keyword>
<organism evidence="5 6">
    <name type="scientific">Aspergillus sclerotiicarbonarius (strain CBS 121057 / IBT 28362)</name>
    <dbReference type="NCBI Taxonomy" id="1448318"/>
    <lineage>
        <taxon>Eukaryota</taxon>
        <taxon>Fungi</taxon>
        <taxon>Dikarya</taxon>
        <taxon>Ascomycota</taxon>
        <taxon>Pezizomycotina</taxon>
        <taxon>Eurotiomycetes</taxon>
        <taxon>Eurotiomycetidae</taxon>
        <taxon>Eurotiales</taxon>
        <taxon>Aspergillaceae</taxon>
        <taxon>Aspergillus</taxon>
        <taxon>Aspergillus subgen. Circumdati</taxon>
    </lineage>
</organism>